<keyword evidence="7" id="KW-1185">Reference proteome</keyword>
<dbReference type="SUPFAM" id="SSF53756">
    <property type="entry name" value="UDP-Glycosyltransferase/glycogen phosphorylase"/>
    <property type="match status" value="1"/>
</dbReference>
<dbReference type="Gene3D" id="3.40.50.2000">
    <property type="entry name" value="Glycogen Phosphorylase B"/>
    <property type="match status" value="2"/>
</dbReference>
<dbReference type="PANTHER" id="PTHR12526">
    <property type="entry name" value="GLYCOSYLTRANSFERASE"/>
    <property type="match status" value="1"/>
</dbReference>
<accession>A0ABT3CDF2</accession>
<feature type="domain" description="Glycosyltransferase subfamily 4-like N-terminal" evidence="5">
    <location>
        <begin position="10"/>
        <end position="160"/>
    </location>
</feature>
<evidence type="ECO:0000259" key="5">
    <source>
        <dbReference type="Pfam" id="PF13439"/>
    </source>
</evidence>
<reference evidence="6 7" key="1">
    <citation type="journal article" date="2022" name="BMC Genomics">
        <title>Comparative genome analysis of mycobacteria focusing on tRNA and non-coding RNA.</title>
        <authorList>
            <person name="Behra P.R.K."/>
            <person name="Pettersson B.M.F."/>
            <person name="Ramesh M."/>
            <person name="Das S."/>
            <person name="Dasgupta S."/>
            <person name="Kirsebom L.A."/>
        </authorList>
    </citation>
    <scope>NUCLEOTIDE SEQUENCE [LARGE SCALE GENOMIC DNA]</scope>
    <source>
        <strain evidence="6 7">DSM 44078</strain>
    </source>
</reference>
<comment type="caution">
    <text evidence="6">The sequence shown here is derived from an EMBL/GenBank/DDBJ whole genome shotgun (WGS) entry which is preliminary data.</text>
</comment>
<dbReference type="InterPro" id="IPR028098">
    <property type="entry name" value="Glyco_trans_4-like_N"/>
</dbReference>
<name>A0ABT3CDF2_9MYCO</name>
<keyword evidence="3" id="KW-1133">Transmembrane helix</keyword>
<evidence type="ECO:0000256" key="2">
    <source>
        <dbReference type="ARBA" id="ARBA00022679"/>
    </source>
</evidence>
<dbReference type="Pfam" id="PF13439">
    <property type="entry name" value="Glyco_transf_4"/>
    <property type="match status" value="1"/>
</dbReference>
<dbReference type="CDD" id="cd03801">
    <property type="entry name" value="GT4_PimA-like"/>
    <property type="match status" value="1"/>
</dbReference>
<keyword evidence="1" id="KW-0328">Glycosyltransferase</keyword>
<sequence>MADRVKPRLGMEKAIEALLELLPAGQVELVVITGAPPDNAAYPVTTLDQQGGWRGRLLALRKLRRIAKSRSEAGAVVIAAGSWAFVALAAATVFSDFKLILWEHSILPWRLRNEWRVTIAAVALRLLSFRLQAAVCVSGSNRAAVARIVWPLKQLTVIPNVTAVTGSEPAAGGHNSNTRSAARLVGVGSLIRRKNWELAIRAMQYLSQECSLEIAGAGEEYDRLSALIEELCLTDRVRLLGYVAGGDRLMSDADIVVHPSFAETFGYTMVEAAEKWRPVVVLDMPAMNEMVPIFACGERAKPVPAEFAHAIERARTSIYDYAKVARAREKQLSHSSILDSWNALVSGLKK</sequence>
<dbReference type="Pfam" id="PF00534">
    <property type="entry name" value="Glycos_transf_1"/>
    <property type="match status" value="1"/>
</dbReference>
<evidence type="ECO:0000256" key="1">
    <source>
        <dbReference type="ARBA" id="ARBA00022676"/>
    </source>
</evidence>
<evidence type="ECO:0000313" key="7">
    <source>
        <dbReference type="Proteomes" id="UP001526201"/>
    </source>
</evidence>
<evidence type="ECO:0000313" key="6">
    <source>
        <dbReference type="EMBL" id="MCV7227510.1"/>
    </source>
</evidence>
<keyword evidence="3" id="KW-0472">Membrane</keyword>
<evidence type="ECO:0000259" key="4">
    <source>
        <dbReference type="Pfam" id="PF00534"/>
    </source>
</evidence>
<gene>
    <name evidence="6" type="ORF">H7J73_15870</name>
</gene>
<evidence type="ECO:0000256" key="3">
    <source>
        <dbReference type="SAM" id="Phobius"/>
    </source>
</evidence>
<dbReference type="InterPro" id="IPR001296">
    <property type="entry name" value="Glyco_trans_1"/>
</dbReference>
<organism evidence="6 7">
    <name type="scientific">Mycolicibacterium komossense</name>
    <dbReference type="NCBI Taxonomy" id="1779"/>
    <lineage>
        <taxon>Bacteria</taxon>
        <taxon>Bacillati</taxon>
        <taxon>Actinomycetota</taxon>
        <taxon>Actinomycetes</taxon>
        <taxon>Mycobacteriales</taxon>
        <taxon>Mycobacteriaceae</taxon>
        <taxon>Mycolicibacterium</taxon>
    </lineage>
</organism>
<dbReference type="Proteomes" id="UP001526201">
    <property type="component" value="Unassembled WGS sequence"/>
</dbReference>
<feature type="domain" description="Glycosyl transferase family 1" evidence="4">
    <location>
        <begin position="185"/>
        <end position="314"/>
    </location>
</feature>
<keyword evidence="3" id="KW-0812">Transmembrane</keyword>
<proteinExistence type="predicted"/>
<dbReference type="EMBL" id="JACKTY010000029">
    <property type="protein sequence ID" value="MCV7227510.1"/>
    <property type="molecule type" value="Genomic_DNA"/>
</dbReference>
<feature type="transmembrane region" description="Helical" evidence="3">
    <location>
        <begin position="73"/>
        <end position="95"/>
    </location>
</feature>
<dbReference type="RefSeq" id="WP_264068439.1">
    <property type="nucleotide sequence ID" value="NZ_JACKTY010000029.1"/>
</dbReference>
<protein>
    <submittedName>
        <fullName evidence="6">Glycosyltransferase family 4 protein</fullName>
    </submittedName>
</protein>
<keyword evidence="2" id="KW-0808">Transferase</keyword>